<dbReference type="Proteomes" id="UP000827092">
    <property type="component" value="Unassembled WGS sequence"/>
</dbReference>
<feature type="compositionally biased region" description="Polar residues" evidence="1">
    <location>
        <begin position="126"/>
        <end position="140"/>
    </location>
</feature>
<keyword evidence="3" id="KW-1185">Reference proteome</keyword>
<dbReference type="AlphaFoldDB" id="A0AAV6UDZ5"/>
<feature type="region of interest" description="Disordered" evidence="1">
    <location>
        <begin position="78"/>
        <end position="101"/>
    </location>
</feature>
<evidence type="ECO:0000313" key="2">
    <source>
        <dbReference type="EMBL" id="KAG8182625.1"/>
    </source>
</evidence>
<comment type="caution">
    <text evidence="2">The sequence shown here is derived from an EMBL/GenBank/DDBJ whole genome shotgun (WGS) entry which is preliminary data.</text>
</comment>
<sequence>MLFQRAVLLVMHLHNSNDEPMQLYNAKCKLMKGQCYAQSKDCWYKTSTNDRVKHLTGSADQQIPWCLALTLFAEERTCRGDGTSGKRDGRKQERFYGGVRTTRGESWTMTPQITLDDKEEAEKRQTGTVYRKSNANINGG</sequence>
<dbReference type="EMBL" id="JAFNEN010000457">
    <property type="protein sequence ID" value="KAG8182625.1"/>
    <property type="molecule type" value="Genomic_DNA"/>
</dbReference>
<feature type="region of interest" description="Disordered" evidence="1">
    <location>
        <begin position="117"/>
        <end position="140"/>
    </location>
</feature>
<protein>
    <submittedName>
        <fullName evidence="2">Uncharacterized protein</fullName>
    </submittedName>
</protein>
<accession>A0AAV6UDZ5</accession>
<evidence type="ECO:0000256" key="1">
    <source>
        <dbReference type="SAM" id="MobiDB-lite"/>
    </source>
</evidence>
<gene>
    <name evidence="2" type="ORF">JTE90_009988</name>
</gene>
<evidence type="ECO:0000313" key="3">
    <source>
        <dbReference type="Proteomes" id="UP000827092"/>
    </source>
</evidence>
<proteinExistence type="predicted"/>
<reference evidence="2 3" key="1">
    <citation type="journal article" date="2022" name="Nat. Ecol. Evol.">
        <title>A masculinizing supergene underlies an exaggerated male reproductive morph in a spider.</title>
        <authorList>
            <person name="Hendrickx F."/>
            <person name="De Corte Z."/>
            <person name="Sonet G."/>
            <person name="Van Belleghem S.M."/>
            <person name="Kostlbacher S."/>
            <person name="Vangestel C."/>
        </authorList>
    </citation>
    <scope>NUCLEOTIDE SEQUENCE [LARGE SCALE GENOMIC DNA]</scope>
    <source>
        <strain evidence="2">W744_W776</strain>
    </source>
</reference>
<feature type="compositionally biased region" description="Basic and acidic residues" evidence="1">
    <location>
        <begin position="78"/>
        <end position="94"/>
    </location>
</feature>
<organism evidence="2 3">
    <name type="scientific">Oedothorax gibbosus</name>
    <dbReference type="NCBI Taxonomy" id="931172"/>
    <lineage>
        <taxon>Eukaryota</taxon>
        <taxon>Metazoa</taxon>
        <taxon>Ecdysozoa</taxon>
        <taxon>Arthropoda</taxon>
        <taxon>Chelicerata</taxon>
        <taxon>Arachnida</taxon>
        <taxon>Araneae</taxon>
        <taxon>Araneomorphae</taxon>
        <taxon>Entelegynae</taxon>
        <taxon>Araneoidea</taxon>
        <taxon>Linyphiidae</taxon>
        <taxon>Erigoninae</taxon>
        <taxon>Oedothorax</taxon>
    </lineage>
</organism>
<name>A0AAV6UDZ5_9ARAC</name>